<protein>
    <recommendedName>
        <fullName evidence="3">DprA winged helix domain-containing protein</fullName>
    </recommendedName>
</protein>
<reference evidence="1" key="1">
    <citation type="submission" date="2022-04" db="EMBL/GenBank/DDBJ databases">
        <title>Roseibium sp. CAU 1639 isolated from mud.</title>
        <authorList>
            <person name="Kim W."/>
        </authorList>
    </citation>
    <scope>NUCLEOTIDE SEQUENCE</scope>
    <source>
        <strain evidence="1">CAU 1639</strain>
    </source>
</reference>
<dbReference type="Proteomes" id="UP001431221">
    <property type="component" value="Unassembled WGS sequence"/>
</dbReference>
<dbReference type="EMBL" id="JALNMJ010000004">
    <property type="protein sequence ID" value="MCK7611987.1"/>
    <property type="molecule type" value="Genomic_DNA"/>
</dbReference>
<dbReference type="RefSeq" id="WP_248152747.1">
    <property type="nucleotide sequence ID" value="NZ_JALNMJ010000004.1"/>
</dbReference>
<comment type="caution">
    <text evidence="1">The sequence shown here is derived from an EMBL/GenBank/DDBJ whole genome shotgun (WGS) entry which is preliminary data.</text>
</comment>
<dbReference type="SUPFAM" id="SSF46785">
    <property type="entry name" value="Winged helix' DNA-binding domain"/>
    <property type="match status" value="1"/>
</dbReference>
<keyword evidence="2" id="KW-1185">Reference proteome</keyword>
<evidence type="ECO:0000313" key="2">
    <source>
        <dbReference type="Proteomes" id="UP001431221"/>
    </source>
</evidence>
<evidence type="ECO:0008006" key="3">
    <source>
        <dbReference type="Google" id="ProtNLM"/>
    </source>
</evidence>
<organism evidence="1 2">
    <name type="scientific">Roseibium sediminicola</name>
    <dbReference type="NCBI Taxonomy" id="2933272"/>
    <lineage>
        <taxon>Bacteria</taxon>
        <taxon>Pseudomonadati</taxon>
        <taxon>Pseudomonadota</taxon>
        <taxon>Alphaproteobacteria</taxon>
        <taxon>Hyphomicrobiales</taxon>
        <taxon>Stappiaceae</taxon>
        <taxon>Roseibium</taxon>
    </lineage>
</organism>
<evidence type="ECO:0000313" key="1">
    <source>
        <dbReference type="EMBL" id="MCK7611987.1"/>
    </source>
</evidence>
<proteinExistence type="predicted"/>
<name>A0ABT0GRD5_9HYPH</name>
<accession>A0ABT0GRD5</accession>
<gene>
    <name evidence="1" type="ORF">M0H32_07440</name>
</gene>
<dbReference type="InterPro" id="IPR036390">
    <property type="entry name" value="WH_DNA-bd_sf"/>
</dbReference>
<sequence>MTSAPRILPDLVSGLEDFSRKLDQILEPTAMAFLSKKHPDGVEVRHIAEHHRLAWSEAVEMVEIAWAAWRLNIRRGPNGTIRYVWPVNTVPPLNSVEKGLLRQARRDLADGPDKIFIDGAAMDLGVGPGSVRNALDFLVTAGLLTREGKTFALTELGRTEGDSE</sequence>